<comment type="similarity">
    <text evidence="1 2">Belongs to the MINDY deubiquitinase family. FAM188 subfamily.</text>
</comment>
<feature type="domain" description="Deubiquitinating enzyme MINDY-3/4 conserved" evidence="3">
    <location>
        <begin position="45"/>
        <end position="364"/>
    </location>
</feature>
<proteinExistence type="inferred from homology"/>
<dbReference type="EMBL" id="JAANIB010007425">
    <property type="protein sequence ID" value="KAG5326131.1"/>
    <property type="molecule type" value="Genomic_DNA"/>
</dbReference>
<dbReference type="GO" id="GO:0006508">
    <property type="term" value="P:proteolysis"/>
    <property type="evidence" value="ECO:0007669"/>
    <property type="project" value="UniProtKB-KW"/>
</dbReference>
<name>A0A836EMM3_9HYME</name>
<feature type="non-terminal residue" evidence="4">
    <location>
        <position position="368"/>
    </location>
</feature>
<comment type="function">
    <text evidence="2">Hydrolase that can remove 'Lys-48'-linked conjugated ubiquitin from proteins.</text>
</comment>
<sequence>TSEMAEPDLTEVKEVTVTNATSTCDKRHCKEMRKDKLPPYLRDRERILYPRNTRALPKTPVEWARTGLTLRPYGQSLAFGLRTPRNTTRGLVTAVQAVMLKHFLFKCDRQDVEIFFYSLLKPSYDRQIEVLISAISEIIWRCAGGFSVSTCPNVVSSIVPKAIVALPQDTPYLQHSVQYFQDGLTETLHLFEFNSLEDLEIFIKRYLYLVSKEATVLDKLHAVPQWGVLMRSEVGFLVHESDSNIGKQPGSRLKTPSLPIWVTLCLGHHGVLFNANRELLRNYHAERRFEVQYFTCGGSHATLTVDTRANETSGGSDAATMETTDIAATPLEKLIRSKIQSITSSTYCSTLHQRWQDALIQWNGTPVM</sequence>
<gene>
    <name evidence="4" type="primary">Mindy4</name>
    <name evidence="4" type="ORF">G6Z77_0004388</name>
</gene>
<comment type="catalytic activity">
    <reaction evidence="2">
        <text>Thiol-dependent hydrolysis of ester, thioester, amide, peptide and isopeptide bonds formed by the C-terminal Gly of ubiquitin (a 76-residue protein attached to proteins as an intracellular targeting signal).</text>
        <dbReference type="EC" id="3.4.19.12"/>
    </reaction>
</comment>
<keyword evidence="2" id="KW-0833">Ubl conjugation pathway</keyword>
<dbReference type="Proteomes" id="UP000670152">
    <property type="component" value="Unassembled WGS sequence"/>
</dbReference>
<dbReference type="Pfam" id="PF13898">
    <property type="entry name" value="MINDY-3_4_CD"/>
    <property type="match status" value="2"/>
</dbReference>
<keyword evidence="5" id="KW-1185">Reference proteome</keyword>
<dbReference type="GO" id="GO:1990380">
    <property type="term" value="F:K48-linked deubiquitinase activity"/>
    <property type="evidence" value="ECO:0007669"/>
    <property type="project" value="UniProtKB-UniRule"/>
</dbReference>
<dbReference type="AlphaFoldDB" id="A0A836EMM3"/>
<dbReference type="GO" id="GO:0071108">
    <property type="term" value="P:protein K48-linked deubiquitination"/>
    <property type="evidence" value="ECO:0007669"/>
    <property type="project" value="InterPro"/>
</dbReference>
<dbReference type="SMART" id="SM01174">
    <property type="entry name" value="DUF4205"/>
    <property type="match status" value="1"/>
</dbReference>
<dbReference type="GO" id="GO:0004843">
    <property type="term" value="F:cysteine-type deubiquitinase activity"/>
    <property type="evidence" value="ECO:0007669"/>
    <property type="project" value="UniProtKB-UniRule"/>
</dbReference>
<evidence type="ECO:0000259" key="3">
    <source>
        <dbReference type="SMART" id="SM01174"/>
    </source>
</evidence>
<evidence type="ECO:0000256" key="2">
    <source>
        <dbReference type="RuleBase" id="RU367088"/>
    </source>
</evidence>
<feature type="non-terminal residue" evidence="4">
    <location>
        <position position="1"/>
    </location>
</feature>
<dbReference type="PANTHER" id="PTHR12473:SF8">
    <property type="entry name" value="UBIQUITIN CARBOXYL-TERMINAL HYDROLASE MINDY-4-RELATED"/>
    <property type="match status" value="1"/>
</dbReference>
<comment type="caution">
    <text evidence="4">The sequence shown here is derived from an EMBL/GenBank/DDBJ whole genome shotgun (WGS) entry which is preliminary data.</text>
</comment>
<reference evidence="4 5" key="1">
    <citation type="submission" date="2020-02" db="EMBL/GenBank/DDBJ databases">
        <title>Relaxed selection underlies rapid genomic changes in the transitions from sociality to social parasitism in ants.</title>
        <authorList>
            <person name="Bi X."/>
        </authorList>
    </citation>
    <scope>NUCLEOTIDE SEQUENCE [LARGE SCALE GENOMIC DNA]</scope>
    <source>
        <strain evidence="4">BGI-DK2014b</strain>
        <tissue evidence="4">Whole body</tissue>
    </source>
</reference>
<keyword evidence="2" id="KW-0645">Protease</keyword>
<evidence type="ECO:0000313" key="4">
    <source>
        <dbReference type="EMBL" id="KAG5326131.1"/>
    </source>
</evidence>
<dbReference type="InterPro" id="IPR039785">
    <property type="entry name" value="MINY3/4"/>
</dbReference>
<dbReference type="EC" id="3.4.19.12" evidence="2"/>
<protein>
    <recommendedName>
        <fullName evidence="2">Ubiquitin carboxyl-terminal hydrolase MINDY</fullName>
        <ecNumber evidence="2">3.4.19.12</ecNumber>
    </recommendedName>
</protein>
<dbReference type="PANTHER" id="PTHR12473">
    <property type="entry name" value="UBIQUITIN CARBOXYL-TERMINAL HYDROLASE MINDY-4-RELATED"/>
    <property type="match status" value="1"/>
</dbReference>
<evidence type="ECO:0000313" key="5">
    <source>
        <dbReference type="Proteomes" id="UP000670152"/>
    </source>
</evidence>
<dbReference type="OrthoDB" id="10263628at2759"/>
<accession>A0A836EMM3</accession>
<evidence type="ECO:0000256" key="1">
    <source>
        <dbReference type="ARBA" id="ARBA00011074"/>
    </source>
</evidence>
<keyword evidence="2" id="KW-0788">Thiol protease</keyword>
<keyword evidence="2 4" id="KW-0378">Hydrolase</keyword>
<dbReference type="InterPro" id="IPR025257">
    <property type="entry name" value="MINDY-3/4_CD"/>
</dbReference>
<organism evidence="4 5">
    <name type="scientific">Acromyrmex heyeri</name>
    <dbReference type="NCBI Taxonomy" id="230685"/>
    <lineage>
        <taxon>Eukaryota</taxon>
        <taxon>Metazoa</taxon>
        <taxon>Ecdysozoa</taxon>
        <taxon>Arthropoda</taxon>
        <taxon>Hexapoda</taxon>
        <taxon>Insecta</taxon>
        <taxon>Pterygota</taxon>
        <taxon>Neoptera</taxon>
        <taxon>Endopterygota</taxon>
        <taxon>Hymenoptera</taxon>
        <taxon>Apocrita</taxon>
        <taxon>Aculeata</taxon>
        <taxon>Formicoidea</taxon>
        <taxon>Formicidae</taxon>
        <taxon>Myrmicinae</taxon>
        <taxon>Acromyrmex</taxon>
    </lineage>
</organism>